<dbReference type="EMBL" id="JAJFAZ020000005">
    <property type="protein sequence ID" value="KAI5329558.1"/>
    <property type="molecule type" value="Genomic_DNA"/>
</dbReference>
<dbReference type="AlphaFoldDB" id="A0AAD4Z2I7"/>
<name>A0AAD4Z2I7_PRUDU</name>
<evidence type="ECO:0000313" key="1">
    <source>
        <dbReference type="EMBL" id="KAI5329558.1"/>
    </source>
</evidence>
<sequence length="99" mass="11202">MSYIQQRLPGLCPLNALEIARFLKALGAPRGAWIYSAGVMSLYLQMVETWAENAEFGSIMRELHRKSMGQPEPRGNSRNRDVIAYLVPECMCKHNTGIF</sequence>
<organism evidence="1 2">
    <name type="scientific">Prunus dulcis</name>
    <name type="common">Almond</name>
    <name type="synonym">Amygdalus dulcis</name>
    <dbReference type="NCBI Taxonomy" id="3755"/>
    <lineage>
        <taxon>Eukaryota</taxon>
        <taxon>Viridiplantae</taxon>
        <taxon>Streptophyta</taxon>
        <taxon>Embryophyta</taxon>
        <taxon>Tracheophyta</taxon>
        <taxon>Spermatophyta</taxon>
        <taxon>Magnoliopsida</taxon>
        <taxon>eudicotyledons</taxon>
        <taxon>Gunneridae</taxon>
        <taxon>Pentapetalae</taxon>
        <taxon>rosids</taxon>
        <taxon>fabids</taxon>
        <taxon>Rosales</taxon>
        <taxon>Rosaceae</taxon>
        <taxon>Amygdaloideae</taxon>
        <taxon>Amygdaleae</taxon>
        <taxon>Prunus</taxon>
    </lineage>
</organism>
<protein>
    <submittedName>
        <fullName evidence="1">Uncharacterized protein</fullName>
    </submittedName>
</protein>
<reference evidence="1 2" key="1">
    <citation type="journal article" date="2022" name="G3 (Bethesda)">
        <title>Whole-genome sequence and methylome profiling of the almond [Prunus dulcis (Mill.) D.A. Webb] cultivar 'Nonpareil'.</title>
        <authorList>
            <person name="D'Amico-Willman K.M."/>
            <person name="Ouma W.Z."/>
            <person name="Meulia T."/>
            <person name="Sideli G.M."/>
            <person name="Gradziel T.M."/>
            <person name="Fresnedo-Ramirez J."/>
        </authorList>
    </citation>
    <scope>NUCLEOTIDE SEQUENCE [LARGE SCALE GENOMIC DNA]</scope>
    <source>
        <strain evidence="1">Clone GOH B32 T37-40</strain>
    </source>
</reference>
<keyword evidence="2" id="KW-1185">Reference proteome</keyword>
<dbReference type="Proteomes" id="UP001054821">
    <property type="component" value="Chromosome 5"/>
</dbReference>
<proteinExistence type="predicted"/>
<evidence type="ECO:0000313" key="2">
    <source>
        <dbReference type="Proteomes" id="UP001054821"/>
    </source>
</evidence>
<accession>A0AAD4Z2I7</accession>
<comment type="caution">
    <text evidence="1">The sequence shown here is derived from an EMBL/GenBank/DDBJ whole genome shotgun (WGS) entry which is preliminary data.</text>
</comment>
<gene>
    <name evidence="1" type="ORF">L3X38_028955</name>
</gene>